<evidence type="ECO:0000256" key="3">
    <source>
        <dbReference type="PIRNR" id="PIRNR000185"/>
    </source>
</evidence>
<keyword evidence="11" id="KW-1185">Reference proteome</keyword>
<evidence type="ECO:0000259" key="9">
    <source>
        <dbReference type="SMART" id="SM00839"/>
    </source>
</evidence>
<dbReference type="Proteomes" id="UP000319342">
    <property type="component" value="Chromosome"/>
</dbReference>
<evidence type="ECO:0000313" key="10">
    <source>
        <dbReference type="EMBL" id="QDU85872.1"/>
    </source>
</evidence>
<dbReference type="GO" id="GO:0006538">
    <property type="term" value="P:L-glutamate catabolic process"/>
    <property type="evidence" value="ECO:0007669"/>
    <property type="project" value="TreeGrafter"/>
</dbReference>
<dbReference type="SUPFAM" id="SSF51735">
    <property type="entry name" value="NAD(P)-binding Rossmann-fold domains"/>
    <property type="match status" value="1"/>
</dbReference>
<dbReference type="SMART" id="SM00839">
    <property type="entry name" value="ELFV_dehydrog"/>
    <property type="match status" value="1"/>
</dbReference>
<feature type="binding site" evidence="5">
    <location>
        <position position="134"/>
    </location>
    <ligand>
        <name>substrate</name>
    </ligand>
</feature>
<feature type="domain" description="Glutamate/phenylalanine/leucine/valine/L-tryptophan dehydrogenase C-terminal" evidence="9">
    <location>
        <begin position="223"/>
        <end position="453"/>
    </location>
</feature>
<dbReference type="InterPro" id="IPR033922">
    <property type="entry name" value="NAD_bind_Glu_DH"/>
</dbReference>
<dbReference type="FunFam" id="3.40.50.10860:FF:000003">
    <property type="entry name" value="Glutamate dehydrogenase"/>
    <property type="match status" value="1"/>
</dbReference>
<dbReference type="Gene3D" id="3.40.50.10860">
    <property type="entry name" value="Leucine Dehydrogenase, chain A, domain 1"/>
    <property type="match status" value="1"/>
</dbReference>
<evidence type="ECO:0000256" key="5">
    <source>
        <dbReference type="PIRSR" id="PIRSR000185-2"/>
    </source>
</evidence>
<accession>A0A518D312</accession>
<dbReference type="InterPro" id="IPR006096">
    <property type="entry name" value="Glu/Leu/Phe/Val/Trp_DH_C"/>
</dbReference>
<dbReference type="InterPro" id="IPR036291">
    <property type="entry name" value="NAD(P)-bd_dom_sf"/>
</dbReference>
<keyword evidence="2 3" id="KW-0560">Oxidoreductase</keyword>
<dbReference type="InterPro" id="IPR014362">
    <property type="entry name" value="Glu_DH"/>
</dbReference>
<feature type="binding site" evidence="5">
    <location>
        <position position="110"/>
    </location>
    <ligand>
        <name>substrate</name>
    </ligand>
</feature>
<protein>
    <recommendedName>
        <fullName evidence="3">Glutamate dehydrogenase</fullName>
    </recommendedName>
</protein>
<name>A0A518D312_9BACT</name>
<keyword evidence="5" id="KW-0520">NAD</keyword>
<reference evidence="10 11" key="1">
    <citation type="submission" date="2019-02" db="EMBL/GenBank/DDBJ databases">
        <title>Deep-cultivation of Planctomycetes and their phenomic and genomic characterization uncovers novel biology.</title>
        <authorList>
            <person name="Wiegand S."/>
            <person name="Jogler M."/>
            <person name="Boedeker C."/>
            <person name="Pinto D."/>
            <person name="Vollmers J."/>
            <person name="Rivas-Marin E."/>
            <person name="Kohn T."/>
            <person name="Peeters S.H."/>
            <person name="Heuer A."/>
            <person name="Rast P."/>
            <person name="Oberbeckmann S."/>
            <person name="Bunk B."/>
            <person name="Jeske O."/>
            <person name="Meyerdierks A."/>
            <person name="Storesund J.E."/>
            <person name="Kallscheuer N."/>
            <person name="Luecker S."/>
            <person name="Lage O.M."/>
            <person name="Pohl T."/>
            <person name="Merkel B.J."/>
            <person name="Hornburger P."/>
            <person name="Mueller R.-W."/>
            <person name="Bruemmer F."/>
            <person name="Labrenz M."/>
            <person name="Spormann A.M."/>
            <person name="Op den Camp H."/>
            <person name="Overmann J."/>
            <person name="Amann R."/>
            <person name="Jetten M.S.M."/>
            <person name="Mascher T."/>
            <person name="Medema M.H."/>
            <person name="Devos D.P."/>
            <person name="Kaster A.-K."/>
            <person name="Ovreas L."/>
            <person name="Rohde M."/>
            <person name="Galperin M.Y."/>
            <person name="Jogler C."/>
        </authorList>
    </citation>
    <scope>NUCLEOTIDE SEQUENCE [LARGE SCALE GENOMIC DNA]</scope>
    <source>
        <strain evidence="10 11">Pla163</strain>
    </source>
</reference>
<evidence type="ECO:0000256" key="4">
    <source>
        <dbReference type="PIRSR" id="PIRSR000185-1"/>
    </source>
</evidence>
<dbReference type="Pfam" id="PF02812">
    <property type="entry name" value="ELFV_dehydrog_N"/>
    <property type="match status" value="1"/>
</dbReference>
<feature type="region of interest" description="Disordered" evidence="8">
    <location>
        <begin position="1"/>
        <end position="38"/>
    </location>
</feature>
<comment type="similarity">
    <text evidence="1 3 7">Belongs to the Glu/Leu/Phe/Val dehydrogenases family.</text>
</comment>
<dbReference type="Pfam" id="PF00208">
    <property type="entry name" value="ELFV_dehydrog"/>
    <property type="match status" value="1"/>
</dbReference>
<dbReference type="InterPro" id="IPR006095">
    <property type="entry name" value="Glu/Leu/Phe/Val/Trp_DH"/>
</dbReference>
<evidence type="ECO:0000256" key="7">
    <source>
        <dbReference type="RuleBase" id="RU004417"/>
    </source>
</evidence>
<evidence type="ECO:0000256" key="2">
    <source>
        <dbReference type="ARBA" id="ARBA00023002"/>
    </source>
</evidence>
<dbReference type="GO" id="GO:0000166">
    <property type="term" value="F:nucleotide binding"/>
    <property type="evidence" value="ECO:0007669"/>
    <property type="project" value="UniProtKB-KW"/>
</dbReference>
<dbReference type="EMBL" id="CP036290">
    <property type="protein sequence ID" value="QDU85872.1"/>
    <property type="molecule type" value="Genomic_DNA"/>
</dbReference>
<dbReference type="PROSITE" id="PS00074">
    <property type="entry name" value="GLFV_DEHYDROGENASE"/>
    <property type="match status" value="1"/>
</dbReference>
<evidence type="ECO:0000256" key="8">
    <source>
        <dbReference type="SAM" id="MobiDB-lite"/>
    </source>
</evidence>
<keyword evidence="5" id="KW-0547">Nucleotide-binding</keyword>
<feature type="compositionally biased region" description="Polar residues" evidence="8">
    <location>
        <begin position="17"/>
        <end position="31"/>
    </location>
</feature>
<dbReference type="CDD" id="cd01076">
    <property type="entry name" value="NAD_bind_1_Glu_DH"/>
    <property type="match status" value="1"/>
</dbReference>
<dbReference type="InterPro" id="IPR046346">
    <property type="entry name" value="Aminoacid_DH-like_N_sf"/>
</dbReference>
<evidence type="ECO:0000313" key="11">
    <source>
        <dbReference type="Proteomes" id="UP000319342"/>
    </source>
</evidence>
<dbReference type="PANTHER" id="PTHR11606:SF13">
    <property type="entry name" value="GLUTAMATE DEHYDROGENASE 1, MITOCHONDRIAL"/>
    <property type="match status" value="1"/>
</dbReference>
<feature type="site" description="Important for catalysis" evidence="6">
    <location>
        <position position="186"/>
    </location>
</feature>
<sequence>MFPHRGVPFDLPRPRSNAFTPSPMSQGTVSKGPNDADVQHTPDEFNPFEAMADRFDRASDILGLEEGVREVLRAPDREVIVSFPVLMDDGRVKVFKGYRVQHSFLRGPAKGGIRFAPDVHLDEVRALAAWMTWKCSVVNVPFGGGKGGVVCDPRTMSRGELERMTRRYTTAIMDVLGPERDVPAPDMNTNEQTMAWIMDTYSMHARRSTTAVVTGKPLSLGGSRGRTEATGRGVMIACREALKTLGMRPENTSAVVQGAGNVGGIGAQLLHREGYKVVSISDISGAIYNERGLDVPDVLSYIKQNRTLEGYTECDHLPHAEQLELECDLLAPCATENQITSKNVDRIQAKLIVEGANGPTTAAADKVLEERGTMVVPDILSNAGGVTVSYFEWVQDRMGYFWTEDIVNTRLEQSMVAAFNDVDKARRKYDVSMRIASYILAIDRVASVYRLRGLFG</sequence>
<proteinExistence type="inferred from homology"/>
<dbReference type="PANTHER" id="PTHR11606">
    <property type="entry name" value="GLUTAMATE DEHYDROGENASE"/>
    <property type="match status" value="1"/>
</dbReference>
<dbReference type="AlphaFoldDB" id="A0A518D312"/>
<evidence type="ECO:0000256" key="1">
    <source>
        <dbReference type="ARBA" id="ARBA00006382"/>
    </source>
</evidence>
<dbReference type="SUPFAM" id="SSF53223">
    <property type="entry name" value="Aminoacid dehydrogenase-like, N-terminal domain"/>
    <property type="match status" value="1"/>
</dbReference>
<dbReference type="InterPro" id="IPR033524">
    <property type="entry name" value="Glu/Leu/Phe/Val_DH_AS"/>
</dbReference>
<organism evidence="10 11">
    <name type="scientific">Rohdeia mirabilis</name>
    <dbReference type="NCBI Taxonomy" id="2528008"/>
    <lineage>
        <taxon>Bacteria</taxon>
        <taxon>Pseudomonadati</taxon>
        <taxon>Planctomycetota</taxon>
        <taxon>Planctomycetia</taxon>
        <taxon>Planctomycetia incertae sedis</taxon>
        <taxon>Rohdeia</taxon>
    </lineage>
</organism>
<dbReference type="PRINTS" id="PR00082">
    <property type="entry name" value="GLFDHDRGNASE"/>
</dbReference>
<feature type="binding site" evidence="5">
    <location>
        <position position="230"/>
    </location>
    <ligand>
        <name>NAD(+)</name>
        <dbReference type="ChEBI" id="CHEBI:57540"/>
    </ligand>
</feature>
<feature type="binding site" evidence="5">
    <location>
        <position position="261"/>
    </location>
    <ligand>
        <name>NAD(+)</name>
        <dbReference type="ChEBI" id="CHEBI:57540"/>
    </ligand>
</feature>
<dbReference type="PIRSF" id="PIRSF000185">
    <property type="entry name" value="Glu_DH"/>
    <property type="match status" value="1"/>
</dbReference>
<dbReference type="GO" id="GO:0004352">
    <property type="term" value="F:glutamate dehydrogenase (NAD+) activity"/>
    <property type="evidence" value="ECO:0007669"/>
    <property type="project" value="TreeGrafter"/>
</dbReference>
<dbReference type="Gene3D" id="3.40.50.720">
    <property type="entry name" value="NAD(P)-binding Rossmann-like Domain"/>
    <property type="match status" value="1"/>
</dbReference>
<gene>
    <name evidence="10" type="primary">gdhA_2</name>
    <name evidence="10" type="ORF">Pla163_30180</name>
</gene>
<feature type="active site" description="Proton donor" evidence="4">
    <location>
        <position position="146"/>
    </location>
</feature>
<evidence type="ECO:0000256" key="6">
    <source>
        <dbReference type="PIRSR" id="PIRSR000185-3"/>
    </source>
</evidence>
<dbReference type="InterPro" id="IPR006097">
    <property type="entry name" value="Glu/Leu/Phe/Val/Trp_DH_dimer"/>
</dbReference>
<feature type="binding site" evidence="5">
    <location>
        <position position="389"/>
    </location>
    <ligand>
        <name>substrate</name>
    </ligand>
</feature>